<accession>A0A3S4B337</accession>
<name>A0A3S4B337_9PEZI</name>
<protein>
    <submittedName>
        <fullName evidence="2">4e640afd-b039-48fa-a279-2a25650c8807</fullName>
    </submittedName>
</protein>
<reference evidence="2 3" key="1">
    <citation type="submission" date="2018-04" db="EMBL/GenBank/DDBJ databases">
        <authorList>
            <person name="Huttner S."/>
            <person name="Dainat J."/>
        </authorList>
    </citation>
    <scope>NUCLEOTIDE SEQUENCE [LARGE SCALE GENOMIC DNA]</scope>
</reference>
<evidence type="ECO:0000313" key="3">
    <source>
        <dbReference type="Proteomes" id="UP000289323"/>
    </source>
</evidence>
<feature type="region of interest" description="Disordered" evidence="1">
    <location>
        <begin position="43"/>
        <end position="69"/>
    </location>
</feature>
<evidence type="ECO:0000256" key="1">
    <source>
        <dbReference type="SAM" id="MobiDB-lite"/>
    </source>
</evidence>
<gene>
    <name evidence="2" type="ORF">TT172_LOCUS2848</name>
</gene>
<dbReference type="Proteomes" id="UP000289323">
    <property type="component" value="Unassembled WGS sequence"/>
</dbReference>
<evidence type="ECO:0000313" key="2">
    <source>
        <dbReference type="EMBL" id="SPQ20429.1"/>
    </source>
</evidence>
<organism evidence="2 3">
    <name type="scientific">Thermothielavioides terrestris</name>
    <dbReference type="NCBI Taxonomy" id="2587410"/>
    <lineage>
        <taxon>Eukaryota</taxon>
        <taxon>Fungi</taxon>
        <taxon>Dikarya</taxon>
        <taxon>Ascomycota</taxon>
        <taxon>Pezizomycotina</taxon>
        <taxon>Sordariomycetes</taxon>
        <taxon>Sordariomycetidae</taxon>
        <taxon>Sordariales</taxon>
        <taxon>Chaetomiaceae</taxon>
        <taxon>Thermothielavioides</taxon>
    </lineage>
</organism>
<dbReference type="AlphaFoldDB" id="A0A3S4B337"/>
<proteinExistence type="predicted"/>
<dbReference type="EMBL" id="OUUZ01000004">
    <property type="protein sequence ID" value="SPQ20429.1"/>
    <property type="molecule type" value="Genomic_DNA"/>
</dbReference>
<sequence length="152" mass="16213">MARNFNAYNYVDTRIVSSWLHGIPSDAGGGSEATLIAPSVCAPSAPRQRKDQPRAAPSPPATPPYTNRPHHHARFLASHLLPISRVLSFDETVAYLNEAIAARLAGVLARGGGGDSARGVARTFPTLDDFDVVRAVAEGRRRVLEGVFVAAD</sequence>